<dbReference type="GO" id="GO:0004386">
    <property type="term" value="F:helicase activity"/>
    <property type="evidence" value="ECO:0007669"/>
    <property type="project" value="UniProtKB-KW"/>
</dbReference>
<dbReference type="InterPro" id="IPR013083">
    <property type="entry name" value="Znf_RING/FYVE/PHD"/>
</dbReference>
<dbReference type="SUPFAM" id="SSF52540">
    <property type="entry name" value="P-loop containing nucleoside triphosphate hydrolases"/>
    <property type="match status" value="2"/>
</dbReference>
<evidence type="ECO:0000256" key="3">
    <source>
        <dbReference type="ARBA" id="ARBA00022840"/>
    </source>
</evidence>
<dbReference type="EMBL" id="CCYA01000118">
    <property type="protein sequence ID" value="CEH12112.1"/>
    <property type="molecule type" value="Genomic_DNA"/>
</dbReference>
<dbReference type="InterPro" id="IPR001650">
    <property type="entry name" value="Helicase_C-like"/>
</dbReference>
<dbReference type="PANTHER" id="PTHR45865">
    <property type="entry name" value="E3 UBIQUITIN-PROTEIN LIGASE SHPRH FAMILY MEMBER"/>
    <property type="match status" value="1"/>
</dbReference>
<dbReference type="GO" id="GO:0006974">
    <property type="term" value="P:DNA damage response"/>
    <property type="evidence" value="ECO:0007669"/>
    <property type="project" value="TreeGrafter"/>
</dbReference>
<dbReference type="InterPro" id="IPR027417">
    <property type="entry name" value="P-loop_NTPase"/>
</dbReference>
<dbReference type="InterPro" id="IPR001841">
    <property type="entry name" value="Znf_RING"/>
</dbReference>
<keyword evidence="3" id="KW-0067">ATP-binding</keyword>
<proteinExistence type="predicted"/>
<dbReference type="PROSITE" id="PS50089">
    <property type="entry name" value="ZF_RING_2"/>
    <property type="match status" value="1"/>
</dbReference>
<keyword evidence="4" id="KW-0863">Zinc-finger</keyword>
<dbReference type="GO" id="GO:0016787">
    <property type="term" value="F:hydrolase activity"/>
    <property type="evidence" value="ECO:0007669"/>
    <property type="project" value="UniProtKB-KW"/>
</dbReference>
<reference evidence="7 8" key="1">
    <citation type="submission" date="2014-09" db="EMBL/GenBank/DDBJ databases">
        <authorList>
            <person name="Magalhaes I.L.F."/>
            <person name="Oliveira U."/>
            <person name="Santos F.R."/>
            <person name="Vidigal T.H.D.A."/>
            <person name="Brescovit A.D."/>
            <person name="Santos A.J."/>
        </authorList>
    </citation>
    <scope>NUCLEOTIDE SEQUENCE [LARGE SCALE GENOMIC DNA]</scope>
</reference>
<feature type="region of interest" description="Disordered" evidence="5">
    <location>
        <begin position="1462"/>
        <end position="1487"/>
    </location>
</feature>
<dbReference type="InterPro" id="IPR038718">
    <property type="entry name" value="SNF2-like_sf"/>
</dbReference>
<keyword evidence="8" id="KW-1185">Reference proteome</keyword>
<keyword evidence="4" id="KW-0862">Zinc</keyword>
<accession>A0A0P1BA62</accession>
<dbReference type="PANTHER" id="PTHR45865:SF1">
    <property type="entry name" value="E3 UBIQUITIN-PROTEIN LIGASE SHPRH"/>
    <property type="match status" value="1"/>
</dbReference>
<keyword evidence="2" id="KW-0378">Hydrolase</keyword>
<name>A0A0P1BA62_9BASI</name>
<feature type="compositionally biased region" description="Polar residues" evidence="5">
    <location>
        <begin position="99"/>
        <end position="109"/>
    </location>
</feature>
<dbReference type="GO" id="GO:0005524">
    <property type="term" value="F:ATP binding"/>
    <property type="evidence" value="ECO:0007669"/>
    <property type="project" value="InterPro"/>
</dbReference>
<evidence type="ECO:0000313" key="7">
    <source>
        <dbReference type="EMBL" id="CEH12112.1"/>
    </source>
</evidence>
<dbReference type="Gene3D" id="3.40.50.10810">
    <property type="entry name" value="Tandem AAA-ATPase domain"/>
    <property type="match status" value="1"/>
</dbReference>
<keyword evidence="1" id="KW-0547">Nucleotide-binding</keyword>
<dbReference type="Pfam" id="PF13920">
    <property type="entry name" value="zf-C3HC4_3"/>
    <property type="match status" value="1"/>
</dbReference>
<dbReference type="Pfam" id="PF00176">
    <property type="entry name" value="SNF2-rel_dom"/>
    <property type="match status" value="1"/>
</dbReference>
<feature type="region of interest" description="Disordered" evidence="5">
    <location>
        <begin position="71"/>
        <end position="121"/>
    </location>
</feature>
<dbReference type="Gene3D" id="3.40.50.300">
    <property type="entry name" value="P-loop containing nucleotide triphosphate hydrolases"/>
    <property type="match status" value="1"/>
</dbReference>
<dbReference type="Proteomes" id="UP000054845">
    <property type="component" value="Unassembled WGS sequence"/>
</dbReference>
<evidence type="ECO:0000259" key="6">
    <source>
        <dbReference type="PROSITE" id="PS50089"/>
    </source>
</evidence>
<dbReference type="InterPro" id="IPR049730">
    <property type="entry name" value="SNF2/RAD54-like_C"/>
</dbReference>
<dbReference type="OrthoDB" id="2801544at2759"/>
<organism evidence="7 8">
    <name type="scientific">Ceraceosorus bombacis</name>
    <dbReference type="NCBI Taxonomy" id="401625"/>
    <lineage>
        <taxon>Eukaryota</taxon>
        <taxon>Fungi</taxon>
        <taxon>Dikarya</taxon>
        <taxon>Basidiomycota</taxon>
        <taxon>Ustilaginomycotina</taxon>
        <taxon>Exobasidiomycetes</taxon>
        <taxon>Ceraceosorales</taxon>
        <taxon>Ceraceosoraceae</taxon>
        <taxon>Ceraceosorus</taxon>
    </lineage>
</organism>
<dbReference type="SMART" id="SM00184">
    <property type="entry name" value="RING"/>
    <property type="match status" value="1"/>
</dbReference>
<protein>
    <submittedName>
        <fullName evidence="7">Related to snf2 family helicase atpase</fullName>
    </submittedName>
</protein>
<dbReference type="SUPFAM" id="SSF57850">
    <property type="entry name" value="RING/U-box"/>
    <property type="match status" value="1"/>
</dbReference>
<feature type="region of interest" description="Disordered" evidence="5">
    <location>
        <begin position="582"/>
        <end position="611"/>
    </location>
</feature>
<keyword evidence="7" id="KW-0347">Helicase</keyword>
<dbReference type="GO" id="GO:0000209">
    <property type="term" value="P:protein polyubiquitination"/>
    <property type="evidence" value="ECO:0007669"/>
    <property type="project" value="TreeGrafter"/>
</dbReference>
<evidence type="ECO:0000256" key="4">
    <source>
        <dbReference type="PROSITE-ProRule" id="PRU00175"/>
    </source>
</evidence>
<dbReference type="GO" id="GO:0005634">
    <property type="term" value="C:nucleus"/>
    <property type="evidence" value="ECO:0007669"/>
    <property type="project" value="TreeGrafter"/>
</dbReference>
<evidence type="ECO:0000256" key="1">
    <source>
        <dbReference type="ARBA" id="ARBA00022741"/>
    </source>
</evidence>
<dbReference type="CDD" id="cd18793">
    <property type="entry name" value="SF2_C_SNF"/>
    <property type="match status" value="1"/>
</dbReference>
<sequence length="1534" mass="170692">MASDEEDDLWLVEPVRLFTQTIKLGLDTSVDKLSKDRLNRPSTFCPAPYEDMRQTLVQWFPDAGLRRSSAIEDAEEQRRLADQEASISAKEEDAVPGQQDGTHPESQTTPRKRRRVKTETNPEAYTLDADLILLEDALSVEHLGSLPDSVYGIHPVNAFAVVVHAPRAAAHRLHGELKSRDVVSPNRHMSDSQAIHLDDDSDDSCLLIGHLIPSALKDPAAALRQLPLPAFRGDRPSFTFSKCQVTLRAPFLDADDVVGPSSHSPWGRAQRGPSGSPLSSYDPLTKHHFDQHLYNLPGTDREKSNWKRRGIRAGPSLASCSTSDVSQVVDPRSRATPKRLFGELRFDVVATNEAFEYGRKRDHDHYVLGAANWHRKAPAEEMKLFFGALLQHPSGNVELDDQEADVWSRGTSYYAPAPCQPLPLHSFAKPQRGESKKAKKKNLKALLECYAHRDRHSRPNQPGTGLLEDTACSEVEAIHAAKEEMQPARDMGQPHLPLNNSLESLLEACRPPTDSPELFPPSSLIVTPLKRYQARAVAWMASREEPEGVSHGLLYPEWIALRFKHLAEPFLSVEKTWEPVPAIRESRSQSPETRASSPLSPPPSPSDAGQRLLETTTGARSFYLDLLTGTVSLKAFRGDGGFQPGGGLMDGLGLGKSLEILSLIAARPRDLKAADTSRSALMVAQLPESQRPFISKATLIVAPAALISQWTMECEQHAPSLSIFRWDQATVDWSIKSTMDDIRAGARHWLDEFDPDIVLCSYELLRDELRRSKKKTYANSPHTPLLEIWWHRVCLDEAQLVANSSGAAAEGVACLWRTNGWVSYVYVLANSICCSRMCAHSFGQVVTSTPASSSITELAGIVSFLDHDPLANPTAFANLISNGFAAGDSEHIRRARGFFSQIFWRNTREHVADELELPSSSDVEMRRKRLHSLIVALRQLISHPQIATGLGYDAGNKRMSFKNLTMGLLSRLHKGITLKHMEVVKLVITIAAGHRFFEEEPEPQEWRGGVPVWADDVLTEALRRAIGLCELHLAANTADEGDEDIEEEDAASEAESELGDPSVRPERGTVADVKRRMRWNEAAYWCRVLLKEPTGGPPELYDAMRLENLFFEKRRVAKKSVDPNNPRYHDVVLDAGTQDMAERMDAHDASGSGRNEFENPTLKINRLRGNIKGTSKTKGANQRGATQVWYYSPRLKLERLMERFHAALSQLFEQEKELEFLRNRIVDEGQARREGSAGPSNARCCICLEDDKHRGLLPCLHGACMDCLSVLLNKGHQAADCPICRRKFRRTNITEILPEAPATGVTPQQLELGFGAKIDAVILDMRARKFADPQARFVVFSVWKRCLALISEACTTAGIMSLTFEGSEQEQASALSQFRIDKSIDVLCVPLSHTEGAAGLTLTMANVSYFMEPCLNASLEQQARGRINRIGQTRNTTNVTILMENTFEPKIADISRERLNAARGAHGHPSAAGRSEPIRDHPLGENNTFSNKEIARLFELDINALRAAEAERRSATQAQLNRERNAQMQTYLQN</sequence>
<evidence type="ECO:0000313" key="8">
    <source>
        <dbReference type="Proteomes" id="UP000054845"/>
    </source>
</evidence>
<dbReference type="CDD" id="cd16449">
    <property type="entry name" value="RING-HC"/>
    <property type="match status" value="1"/>
</dbReference>
<dbReference type="Pfam" id="PF00271">
    <property type="entry name" value="Helicase_C"/>
    <property type="match status" value="1"/>
</dbReference>
<dbReference type="GO" id="GO:0008270">
    <property type="term" value="F:zinc ion binding"/>
    <property type="evidence" value="ECO:0007669"/>
    <property type="project" value="UniProtKB-KW"/>
</dbReference>
<feature type="compositionally biased region" description="Acidic residues" evidence="5">
    <location>
        <begin position="1039"/>
        <end position="1058"/>
    </location>
</feature>
<evidence type="ECO:0000256" key="2">
    <source>
        <dbReference type="ARBA" id="ARBA00022801"/>
    </source>
</evidence>
<feature type="domain" description="RING-type" evidence="6">
    <location>
        <begin position="1244"/>
        <end position="1285"/>
    </location>
</feature>
<dbReference type="InterPro" id="IPR000330">
    <property type="entry name" value="SNF2_N"/>
</dbReference>
<evidence type="ECO:0000256" key="5">
    <source>
        <dbReference type="SAM" id="MobiDB-lite"/>
    </source>
</evidence>
<dbReference type="InterPro" id="IPR052583">
    <property type="entry name" value="ATP-helicase/E3_Ub-Ligase"/>
</dbReference>
<dbReference type="Gene3D" id="3.30.40.10">
    <property type="entry name" value="Zinc/RING finger domain, C3HC4 (zinc finger)"/>
    <property type="match status" value="1"/>
</dbReference>
<dbReference type="GO" id="GO:0061630">
    <property type="term" value="F:ubiquitin protein ligase activity"/>
    <property type="evidence" value="ECO:0007669"/>
    <property type="project" value="TreeGrafter"/>
</dbReference>
<feature type="region of interest" description="Disordered" evidence="5">
    <location>
        <begin position="1039"/>
        <end position="1069"/>
    </location>
</feature>
<keyword evidence="4" id="KW-0479">Metal-binding</keyword>
<dbReference type="STRING" id="401625.A0A0P1BA62"/>